<reference evidence="2 3" key="1">
    <citation type="journal article" date="2012" name="J. Bacteriol.">
        <title>Complete Genome Sequence of Burkholderia sp. Strain GG4, a Betaproteobacterium That Reduces 3-Oxo-N-Acylhomoserine Lactones and Produces Different N-Acylhomoserine Lactones.</title>
        <authorList>
            <person name="Hong K.W."/>
            <person name="Koh C.L."/>
            <person name="Sam C.K."/>
            <person name="Yin W.F."/>
            <person name="Chan K.G."/>
        </authorList>
    </citation>
    <scope>NUCLEOTIDE SEQUENCE [LARGE SCALE GENOMIC DNA]</scope>
    <source>
        <strain evidence="2 3">GG4</strain>
    </source>
</reference>
<accession>A0A9W3P9L5</accession>
<evidence type="ECO:0000313" key="2">
    <source>
        <dbReference type="EMBL" id="AFQ48591.1"/>
    </source>
</evidence>
<dbReference type="InterPro" id="IPR009656">
    <property type="entry name" value="PHB_depo_C"/>
</dbReference>
<name>A0A9W3P9L5_BURCE</name>
<dbReference type="Proteomes" id="UP000032866">
    <property type="component" value="Chromosome 1"/>
</dbReference>
<protein>
    <submittedName>
        <fullName evidence="2">Polyhydroxyalkanoate depolymerase</fullName>
    </submittedName>
</protein>
<proteinExistence type="predicted"/>
<organism evidence="2 3">
    <name type="scientific">Burkholderia cepacia GG4</name>
    <dbReference type="NCBI Taxonomy" id="1009846"/>
    <lineage>
        <taxon>Bacteria</taxon>
        <taxon>Pseudomonadati</taxon>
        <taxon>Pseudomonadota</taxon>
        <taxon>Betaproteobacteria</taxon>
        <taxon>Burkholderiales</taxon>
        <taxon>Burkholderiaceae</taxon>
        <taxon>Burkholderia</taxon>
        <taxon>Burkholderia cepacia complex</taxon>
    </lineage>
</organism>
<dbReference type="EMBL" id="CP003774">
    <property type="protein sequence ID" value="AFQ48591.1"/>
    <property type="molecule type" value="Genomic_DNA"/>
</dbReference>
<gene>
    <name evidence="2" type="ORF">GEM_2177</name>
</gene>
<dbReference type="Pfam" id="PF06850">
    <property type="entry name" value="PHB_depo_C"/>
    <property type="match status" value="1"/>
</dbReference>
<dbReference type="InterPro" id="IPR051321">
    <property type="entry name" value="PHA/PHB_synthase"/>
</dbReference>
<dbReference type="PANTHER" id="PTHR36837">
    <property type="entry name" value="POLY(3-HYDROXYALKANOATE) POLYMERASE SUBUNIT PHAC"/>
    <property type="match status" value="1"/>
</dbReference>
<dbReference type="AlphaFoldDB" id="A0A9W3P9L5"/>
<feature type="domain" description="PHB de-polymerase C-terminal" evidence="1">
    <location>
        <begin position="4"/>
        <end position="113"/>
    </location>
</feature>
<dbReference type="PANTHER" id="PTHR36837:SF4">
    <property type="entry name" value="BLR0908 PROTEIN"/>
    <property type="match status" value="1"/>
</dbReference>
<evidence type="ECO:0000313" key="3">
    <source>
        <dbReference type="Proteomes" id="UP000032866"/>
    </source>
</evidence>
<evidence type="ECO:0000259" key="1">
    <source>
        <dbReference type="Pfam" id="PF06850"/>
    </source>
</evidence>
<sequence>MTVEYTALLDMPAEYFLDTVDIVFQRMCLANGTWDVGGRRVEPAALNGVALLTVEGACDAVTGAGQTHAALDMCRGLAAGQRHRADIGDCDHYGLFTGARWRDDVHPVLQRVFAQAEADRPGPRRRRIRRT</sequence>
<dbReference type="KEGG" id="bct:GEM_2177"/>